<sequence>MNTLETLLAQSIATSFGIATAQPEHVRAARAALEAMRVNRYAVTALPAVETDEWGDRVVHVALSDQPLECGKIRLGQGTGGDMLSITGVPFQLADKHARVLGAALIAADIESHPPAEISS</sequence>
<dbReference type="Proteomes" id="UP000295627">
    <property type="component" value="Unassembled WGS sequence"/>
</dbReference>
<gene>
    <name evidence="1" type="ORF">EJ571_24915</name>
</gene>
<accession>A0A4R5P4L9</accession>
<dbReference type="RefSeq" id="WP_078335874.1">
    <property type="nucleotide sequence ID" value="NZ_MAFQ01000014.1"/>
</dbReference>
<proteinExistence type="predicted"/>
<organism evidence="1 2">
    <name type="scientific">Mycobacteroides franklinii</name>
    <dbReference type="NCBI Taxonomy" id="948102"/>
    <lineage>
        <taxon>Bacteria</taxon>
        <taxon>Bacillati</taxon>
        <taxon>Actinomycetota</taxon>
        <taxon>Actinomycetes</taxon>
        <taxon>Mycobacteriales</taxon>
        <taxon>Mycobacteriaceae</taxon>
        <taxon>Mycobacteroides</taxon>
    </lineage>
</organism>
<evidence type="ECO:0000313" key="2">
    <source>
        <dbReference type="Proteomes" id="UP000295627"/>
    </source>
</evidence>
<comment type="caution">
    <text evidence="1">The sequence shown here is derived from an EMBL/GenBank/DDBJ whole genome shotgun (WGS) entry which is preliminary data.</text>
</comment>
<protein>
    <submittedName>
        <fullName evidence="1">Uncharacterized protein</fullName>
    </submittedName>
</protein>
<dbReference type="EMBL" id="RXLR01000024">
    <property type="protein sequence ID" value="TDH17974.1"/>
    <property type="molecule type" value="Genomic_DNA"/>
</dbReference>
<evidence type="ECO:0000313" key="1">
    <source>
        <dbReference type="EMBL" id="TDH17974.1"/>
    </source>
</evidence>
<name>A0A4R5P4L9_9MYCO</name>
<reference evidence="1 2" key="1">
    <citation type="journal article" date="2019" name="Sci. Rep.">
        <title>Extended insight into the Mycobacterium chelonae-abscessus complex through whole genome sequencing of Mycobacterium salmoniphilum outbreak and Mycobacterium salmoniphilum-like strains.</title>
        <authorList>
            <person name="Behra P.R.K."/>
            <person name="Das S."/>
            <person name="Pettersson B.M.F."/>
            <person name="Shirreff L."/>
            <person name="DuCote T."/>
            <person name="Jacobsson K.G."/>
            <person name="Ennis D.G."/>
            <person name="Kirsebom L.A."/>
        </authorList>
    </citation>
    <scope>NUCLEOTIDE SEQUENCE [LARGE SCALE GENOMIC DNA]</scope>
    <source>
        <strain evidence="1 2">DSM 45524</strain>
    </source>
</reference>
<dbReference type="AlphaFoldDB" id="A0A4R5P4L9"/>